<name>A0ABX3WL31_9NEIS</name>
<dbReference type="Proteomes" id="UP000193346">
    <property type="component" value="Unassembled WGS sequence"/>
</dbReference>
<keyword evidence="2" id="KW-1185">Reference proteome</keyword>
<dbReference type="EMBL" id="MTAC01000033">
    <property type="protein sequence ID" value="OSI31156.1"/>
    <property type="molecule type" value="Genomic_DNA"/>
</dbReference>
<organism evidence="1 2">
    <name type="scientific">Neisseria dumasiana</name>
    <dbReference type="NCBI Taxonomy" id="1931275"/>
    <lineage>
        <taxon>Bacteria</taxon>
        <taxon>Pseudomonadati</taxon>
        <taxon>Pseudomonadota</taxon>
        <taxon>Betaproteobacteria</taxon>
        <taxon>Neisseriales</taxon>
        <taxon>Neisseriaceae</taxon>
        <taxon>Neisseria</taxon>
    </lineage>
</organism>
<reference evidence="1 2" key="1">
    <citation type="submission" date="2017-01" db="EMBL/GenBank/DDBJ databases">
        <authorList>
            <person name="Wolfgang W.J."/>
            <person name="Cole J."/>
            <person name="Wroblewski D."/>
            <person name="Mcginnis J."/>
            <person name="Musser K.A."/>
        </authorList>
    </citation>
    <scope>NUCLEOTIDE SEQUENCE [LARGE SCALE GENOMIC DNA]</scope>
    <source>
        <strain evidence="1 2">93087</strain>
    </source>
</reference>
<accession>A0ABX3WL31</accession>
<gene>
    <name evidence="1" type="ORF">BV913_10620</name>
</gene>
<evidence type="ECO:0000313" key="2">
    <source>
        <dbReference type="Proteomes" id="UP000193346"/>
    </source>
</evidence>
<protein>
    <submittedName>
        <fullName evidence="1">Uncharacterized protein</fullName>
    </submittedName>
</protein>
<sequence length="70" mass="7584">MMFIAKILKLKKGKRIAVLGGFGKEKGRLKTGFCKNGIGVSDGLEGKGLRRRIKASADTADYALTAWSRV</sequence>
<comment type="caution">
    <text evidence="1">The sequence shown here is derived from an EMBL/GenBank/DDBJ whole genome shotgun (WGS) entry which is preliminary data.</text>
</comment>
<evidence type="ECO:0000313" key="1">
    <source>
        <dbReference type="EMBL" id="OSI31156.1"/>
    </source>
</evidence>
<proteinExistence type="predicted"/>